<dbReference type="EMBL" id="JAERTY010000002">
    <property type="protein sequence ID" value="MBL1408208.1"/>
    <property type="molecule type" value="Genomic_DNA"/>
</dbReference>
<gene>
    <name evidence="1" type="ORF">JKG61_05535</name>
</gene>
<proteinExistence type="predicted"/>
<evidence type="ECO:0000313" key="2">
    <source>
        <dbReference type="Proteomes" id="UP000625283"/>
    </source>
</evidence>
<reference evidence="1 2" key="1">
    <citation type="submission" date="2021-01" db="EMBL/GenBank/DDBJ databases">
        <title>C459-1 draft genome sequence.</title>
        <authorList>
            <person name="Zhang X.-F."/>
        </authorList>
    </citation>
    <scope>NUCLEOTIDE SEQUENCE [LARGE SCALE GENOMIC DNA]</scope>
    <source>
        <strain evidence="2">C459-1</strain>
    </source>
</reference>
<protein>
    <submittedName>
        <fullName evidence="1">Uncharacterized protein</fullName>
    </submittedName>
</protein>
<dbReference type="Proteomes" id="UP000625283">
    <property type="component" value="Unassembled WGS sequence"/>
</dbReference>
<evidence type="ECO:0000313" key="1">
    <source>
        <dbReference type="EMBL" id="MBL1408208.1"/>
    </source>
</evidence>
<name>A0ABS1R0J0_9SPHI</name>
<comment type="caution">
    <text evidence="1">The sequence shown here is derived from an EMBL/GenBank/DDBJ whole genome shotgun (WGS) entry which is preliminary data.</text>
</comment>
<accession>A0ABS1R0J0</accession>
<sequence>MKKISLKTLNLKEIEQLSREQLKDVIGGWVSSTSGTTTTEDCSASCQNQGDSCRNADCKEGSCGYRNGTLICVAS</sequence>
<organism evidence="1 2">
    <name type="scientific">Sphingobacterium faecale</name>
    <dbReference type="NCBI Taxonomy" id="2803775"/>
    <lineage>
        <taxon>Bacteria</taxon>
        <taxon>Pseudomonadati</taxon>
        <taxon>Bacteroidota</taxon>
        <taxon>Sphingobacteriia</taxon>
        <taxon>Sphingobacteriales</taxon>
        <taxon>Sphingobacteriaceae</taxon>
        <taxon>Sphingobacterium</taxon>
    </lineage>
</organism>
<dbReference type="RefSeq" id="WP_202101975.1">
    <property type="nucleotide sequence ID" value="NZ_JAERTY010000002.1"/>
</dbReference>
<keyword evidence="2" id="KW-1185">Reference proteome</keyword>